<feature type="domain" description="DUF7869" evidence="2">
    <location>
        <begin position="386"/>
        <end position="542"/>
    </location>
</feature>
<evidence type="ECO:0000313" key="5">
    <source>
        <dbReference type="Proteomes" id="UP001152797"/>
    </source>
</evidence>
<dbReference type="PANTHER" id="PTHR33153">
    <property type="entry name" value="MYND-TYPE DOMAIN-CONTAINING PROTEIN"/>
    <property type="match status" value="1"/>
</dbReference>
<organism evidence="3">
    <name type="scientific">Cladocopium goreaui</name>
    <dbReference type="NCBI Taxonomy" id="2562237"/>
    <lineage>
        <taxon>Eukaryota</taxon>
        <taxon>Sar</taxon>
        <taxon>Alveolata</taxon>
        <taxon>Dinophyceae</taxon>
        <taxon>Suessiales</taxon>
        <taxon>Symbiodiniaceae</taxon>
        <taxon>Cladocopium</taxon>
    </lineage>
</organism>
<feature type="region of interest" description="Disordered" evidence="1">
    <location>
        <begin position="1"/>
        <end position="21"/>
    </location>
</feature>
<sequence length="585" mass="66224">MAELLPPVETLSDDGGEDAGLPLVAALSDDEPSRPEALQLAVPRKRPRKAEGPGFADVEKLLKRLVQSNCRCRGGGCKIPFRGGQAFEDILQMRYRFSHSVKRDVDTEVFQMLKQQGLQERRGLRLAGHRVCQRTFRCFIGLAKSRFSRLRTAALDGEQVCPLDGRSVPKEKSVLPHNSCRAEVVEFLEQLYHTVAEPLPEAGNEMLRLNLGVKSKRRGKRPRSIFKKETFEKGFAPGTKFLPPGTLGEYLEQCRSEFPSKTIGRKVFCRVWEESYRDRLVIRPKTQHAKRGQCVKYKLLLKRLVSNPVAKRSQMAAFRQHLRQQYHDRTMYWRSRSLSRMGGLGEDMTRTISICLDSIDHSKFPLPKSAAMGSKCFAGYIKPSLTVTGVLLHGLAAFLVVGEPHLQKDGCWTAEILAYCMHVLCGLPWLDVSRCHIRCHGDNSSRELKNNCLTRLLAGMVSSGRVRSACLETLQSGHSHEDIDQWFSSLSTFVTNEQELHTTEEYLNALQKFLDQPHNRPHEHVKRVIHIDQVRNWRDHLQLLCCNNKLVGIGGPGAPHLYHFSQFQHSGLNSTLLHTVINPAT</sequence>
<dbReference type="InterPro" id="IPR057191">
    <property type="entry name" value="DUF7869"/>
</dbReference>
<evidence type="ECO:0000256" key="1">
    <source>
        <dbReference type="SAM" id="MobiDB-lite"/>
    </source>
</evidence>
<name>A0A9P1G2N0_9DINO</name>
<dbReference type="PANTHER" id="PTHR33153:SF3">
    <property type="entry name" value="TRAFFICKING PROTEIN PARTICLE COMPLEX SUBUNIT 11 DOMAIN-CONTAINING PROTEIN"/>
    <property type="match status" value="1"/>
</dbReference>
<evidence type="ECO:0000313" key="4">
    <source>
        <dbReference type="EMBL" id="CAL1152079.1"/>
    </source>
</evidence>
<dbReference type="AlphaFoldDB" id="A0A9P1G2N0"/>
<dbReference type="Pfam" id="PF25273">
    <property type="entry name" value="DUF7869"/>
    <property type="match status" value="1"/>
</dbReference>
<comment type="caution">
    <text evidence="3">The sequence shown here is derived from an EMBL/GenBank/DDBJ whole genome shotgun (WGS) entry which is preliminary data.</text>
</comment>
<proteinExistence type="predicted"/>
<protein>
    <recommendedName>
        <fullName evidence="2">DUF7869 domain-containing protein</fullName>
    </recommendedName>
</protein>
<accession>A0A9P1G2N0</accession>
<reference evidence="4" key="2">
    <citation type="submission" date="2024-04" db="EMBL/GenBank/DDBJ databases">
        <authorList>
            <person name="Chen Y."/>
            <person name="Shah S."/>
            <person name="Dougan E. K."/>
            <person name="Thang M."/>
            <person name="Chan C."/>
        </authorList>
    </citation>
    <scope>NUCLEOTIDE SEQUENCE [LARGE SCALE GENOMIC DNA]</scope>
</reference>
<dbReference type="EMBL" id="CAMXCT010002527">
    <property type="protein sequence ID" value="CAI3998704.1"/>
    <property type="molecule type" value="Genomic_DNA"/>
</dbReference>
<evidence type="ECO:0000313" key="3">
    <source>
        <dbReference type="EMBL" id="CAI3998704.1"/>
    </source>
</evidence>
<keyword evidence="5" id="KW-1185">Reference proteome</keyword>
<dbReference type="EMBL" id="CAMXCT030002527">
    <property type="protein sequence ID" value="CAL4786016.1"/>
    <property type="molecule type" value="Genomic_DNA"/>
</dbReference>
<gene>
    <name evidence="3" type="ORF">C1SCF055_LOCUS24979</name>
</gene>
<evidence type="ECO:0000259" key="2">
    <source>
        <dbReference type="Pfam" id="PF25273"/>
    </source>
</evidence>
<dbReference type="OrthoDB" id="10056684at2759"/>
<dbReference type="EMBL" id="CAMXCT020002527">
    <property type="protein sequence ID" value="CAL1152079.1"/>
    <property type="molecule type" value="Genomic_DNA"/>
</dbReference>
<reference evidence="3" key="1">
    <citation type="submission" date="2022-10" db="EMBL/GenBank/DDBJ databases">
        <authorList>
            <person name="Chen Y."/>
            <person name="Dougan E. K."/>
            <person name="Chan C."/>
            <person name="Rhodes N."/>
            <person name="Thang M."/>
        </authorList>
    </citation>
    <scope>NUCLEOTIDE SEQUENCE</scope>
</reference>
<dbReference type="Proteomes" id="UP001152797">
    <property type="component" value="Unassembled WGS sequence"/>
</dbReference>